<keyword evidence="3" id="KW-1185">Reference proteome</keyword>
<gene>
    <name evidence="2" type="ORF">K3166_08340</name>
</gene>
<dbReference type="SUPFAM" id="SSF50475">
    <property type="entry name" value="FMN-binding split barrel"/>
    <property type="match status" value="1"/>
</dbReference>
<protein>
    <submittedName>
        <fullName evidence="2">Pyridoxamine 5'-phosphate oxidase family protein</fullName>
    </submittedName>
</protein>
<organism evidence="2 3">
    <name type="scientific">Qipengyuania psychrotolerans</name>
    <dbReference type="NCBI Taxonomy" id="2867238"/>
    <lineage>
        <taxon>Bacteria</taxon>
        <taxon>Pseudomonadati</taxon>
        <taxon>Pseudomonadota</taxon>
        <taxon>Alphaproteobacteria</taxon>
        <taxon>Sphingomonadales</taxon>
        <taxon>Erythrobacteraceae</taxon>
        <taxon>Qipengyuania</taxon>
    </lineage>
</organism>
<dbReference type="InterPro" id="IPR012349">
    <property type="entry name" value="Split_barrel_FMN-bd"/>
</dbReference>
<accession>A0ABX8ZHL8</accession>
<dbReference type="Gene3D" id="2.30.110.10">
    <property type="entry name" value="Electron Transport, Fmn-binding Protein, Chain A"/>
    <property type="match status" value="1"/>
</dbReference>
<dbReference type="Proteomes" id="UP000824280">
    <property type="component" value="Chromosome"/>
</dbReference>
<dbReference type="Pfam" id="PF12766">
    <property type="entry name" value="Pyridox_oxase_2"/>
    <property type="match status" value="1"/>
</dbReference>
<reference evidence="2 3" key="1">
    <citation type="submission" date="2021-08" db="EMBL/GenBank/DDBJ databases">
        <title>Comparative Genomics Analysis of the Genus Qipengyuania Reveals Extensive Genetic Diversity and Metabolic Versatility, Including the Description of Fifteen Novel Species.</title>
        <authorList>
            <person name="Liu Y."/>
        </authorList>
    </citation>
    <scope>NUCLEOTIDE SEQUENCE [LARGE SCALE GENOMIC DNA]</scope>
    <source>
        <strain evidence="2 3">1XM2-8</strain>
    </source>
</reference>
<sequence length="163" mass="18119">MHTPVVVTGDADARIMVLREFDPEDWTLRFHTDARSPKAGVIAQGAPMGVLFYDAPGKVQIRIRGTGRIETDTAIASAAWEESTPYARRCYLGAPPGEARSEPSSGLPEWIEGRKPTEDEVAPVRENFAVLLVQIEEADWYWLSNDGHRRAIFQGDAGRWVTP</sequence>
<proteinExistence type="predicted"/>
<feature type="domain" description="Pyridoxamine 5'-phosphate oxidase Alr4036 family FMN-binding" evidence="1">
    <location>
        <begin position="12"/>
        <end position="69"/>
    </location>
</feature>
<dbReference type="InterPro" id="IPR024624">
    <property type="entry name" value="Pyridox_Oxase_Alr4036_FMN-bd"/>
</dbReference>
<evidence type="ECO:0000313" key="2">
    <source>
        <dbReference type="EMBL" id="QZD88495.1"/>
    </source>
</evidence>
<dbReference type="EMBL" id="CP081297">
    <property type="protein sequence ID" value="QZD88495.1"/>
    <property type="molecule type" value="Genomic_DNA"/>
</dbReference>
<name>A0ABX8ZHL8_9SPHN</name>
<evidence type="ECO:0000313" key="3">
    <source>
        <dbReference type="Proteomes" id="UP000824280"/>
    </source>
</evidence>
<evidence type="ECO:0000259" key="1">
    <source>
        <dbReference type="Pfam" id="PF12766"/>
    </source>
</evidence>